<sequence>MKTKTSIKPRVKNSHETHNTLTFLTLFTTTRSPLPNPKANTSPHHPVPNASHLHPSQYNPHQVYPTSYFQARIFPSPQTFFSLFPLPGVTTYFAPPHHDTSGTYPQTSSHSSTSHLYPSPPPPSAIFQHHVQRVIPVACKRVCVSFY</sequence>
<feature type="region of interest" description="Disordered" evidence="1">
    <location>
        <begin position="100"/>
        <end position="119"/>
    </location>
</feature>
<evidence type="ECO:0000313" key="2">
    <source>
        <dbReference type="EMBL" id="CCX10393.1"/>
    </source>
</evidence>
<accession>U4LFJ5</accession>
<protein>
    <submittedName>
        <fullName evidence="2">Uncharacterized protein</fullName>
    </submittedName>
</protein>
<dbReference type="AlphaFoldDB" id="U4LFJ5"/>
<reference evidence="2 3" key="1">
    <citation type="journal article" date="2013" name="PLoS Genet.">
        <title>The genome and development-dependent transcriptomes of Pyronema confluens: a window into fungal evolution.</title>
        <authorList>
            <person name="Traeger S."/>
            <person name="Altegoer F."/>
            <person name="Freitag M."/>
            <person name="Gabaldon T."/>
            <person name="Kempken F."/>
            <person name="Kumar A."/>
            <person name="Marcet-Houben M."/>
            <person name="Poggeler S."/>
            <person name="Stajich J.E."/>
            <person name="Nowrousian M."/>
        </authorList>
    </citation>
    <scope>NUCLEOTIDE SEQUENCE [LARGE SCALE GENOMIC DNA]</scope>
    <source>
        <strain evidence="3">CBS 100304</strain>
        <tissue evidence="2">Vegetative mycelium</tissue>
    </source>
</reference>
<keyword evidence="3" id="KW-1185">Reference proteome</keyword>
<feature type="region of interest" description="Disordered" evidence="1">
    <location>
        <begin position="30"/>
        <end position="56"/>
    </location>
</feature>
<proteinExistence type="predicted"/>
<dbReference type="Proteomes" id="UP000018144">
    <property type="component" value="Unassembled WGS sequence"/>
</dbReference>
<organism evidence="2 3">
    <name type="scientific">Pyronema omphalodes (strain CBS 100304)</name>
    <name type="common">Pyronema confluens</name>
    <dbReference type="NCBI Taxonomy" id="1076935"/>
    <lineage>
        <taxon>Eukaryota</taxon>
        <taxon>Fungi</taxon>
        <taxon>Dikarya</taxon>
        <taxon>Ascomycota</taxon>
        <taxon>Pezizomycotina</taxon>
        <taxon>Pezizomycetes</taxon>
        <taxon>Pezizales</taxon>
        <taxon>Pyronemataceae</taxon>
        <taxon>Pyronema</taxon>
    </lineage>
</organism>
<feature type="compositionally biased region" description="Low complexity" evidence="1">
    <location>
        <begin position="104"/>
        <end position="117"/>
    </location>
</feature>
<name>U4LFJ5_PYROM</name>
<gene>
    <name evidence="2" type="ORF">PCON_09987</name>
</gene>
<dbReference type="EMBL" id="HF935539">
    <property type="protein sequence ID" value="CCX10393.1"/>
    <property type="molecule type" value="Genomic_DNA"/>
</dbReference>
<evidence type="ECO:0000313" key="3">
    <source>
        <dbReference type="Proteomes" id="UP000018144"/>
    </source>
</evidence>
<evidence type="ECO:0000256" key="1">
    <source>
        <dbReference type="SAM" id="MobiDB-lite"/>
    </source>
</evidence>